<evidence type="ECO:0000313" key="4">
    <source>
        <dbReference type="Proteomes" id="UP000791080"/>
    </source>
</evidence>
<dbReference type="Proteomes" id="UP000791080">
    <property type="component" value="Unassembled WGS sequence"/>
</dbReference>
<evidence type="ECO:0008006" key="5">
    <source>
        <dbReference type="Google" id="ProtNLM"/>
    </source>
</evidence>
<evidence type="ECO:0000313" key="3">
    <source>
        <dbReference type="EMBL" id="MCP2333788.1"/>
    </source>
</evidence>
<feature type="chain" id="PRO_5046588424" description="DUF3558 domain-containing protein" evidence="2">
    <location>
        <begin position="42"/>
        <end position="245"/>
    </location>
</feature>
<evidence type="ECO:0000256" key="1">
    <source>
        <dbReference type="SAM" id="MobiDB-lite"/>
    </source>
</evidence>
<feature type="compositionally biased region" description="Polar residues" evidence="1">
    <location>
        <begin position="234"/>
        <end position="245"/>
    </location>
</feature>
<feature type="signal peptide" evidence="2">
    <location>
        <begin position="1"/>
        <end position="41"/>
    </location>
</feature>
<comment type="caution">
    <text evidence="3">The sequence shown here is derived from an EMBL/GenBank/DDBJ whole genome shotgun (WGS) entry which is preliminary data.</text>
</comment>
<feature type="compositionally biased region" description="Low complexity" evidence="1">
    <location>
        <begin position="32"/>
        <end position="45"/>
    </location>
</feature>
<gene>
    <name evidence="3" type="ORF">G443_004058</name>
</gene>
<organism evidence="3 4">
    <name type="scientific">Actinoalloteichus caeruleus DSM 43889</name>
    <dbReference type="NCBI Taxonomy" id="1120930"/>
    <lineage>
        <taxon>Bacteria</taxon>
        <taxon>Bacillati</taxon>
        <taxon>Actinomycetota</taxon>
        <taxon>Actinomycetes</taxon>
        <taxon>Pseudonocardiales</taxon>
        <taxon>Pseudonocardiaceae</taxon>
        <taxon>Actinoalloteichus</taxon>
        <taxon>Actinoalloteichus cyanogriseus</taxon>
    </lineage>
</organism>
<name>A0ABT1JMN7_ACTCY</name>
<dbReference type="RefSeq" id="WP_026419100.1">
    <property type="nucleotide sequence ID" value="NZ_AUBJ02000001.1"/>
</dbReference>
<accession>A0ABT1JMN7</accession>
<sequence>MTHPSGPGGRPTPRPAAPLLLALAAATVAGCTSTSPGSAVAGGTPAAPPPPELPQIAASADVNGVPPGTPTGTGHPDYPASSACDLFVDGLAEAAGVNGFAVHEENERGLGLCILVDGTTHPGQTWELGVVVDPHHGIANAYTGDVTSIEPTTADPFDARLLRYADGMCRMDIDVAEDATVSLMVAVGRTGSDPAPEGEEDEVARTDQACSVVADISPVLAHHLPARADGDQDGPTTLSATPSPG</sequence>
<protein>
    <recommendedName>
        <fullName evidence="5">DUF3558 domain-containing protein</fullName>
    </recommendedName>
</protein>
<evidence type="ECO:0000256" key="2">
    <source>
        <dbReference type="SAM" id="SignalP"/>
    </source>
</evidence>
<reference evidence="3 4" key="1">
    <citation type="submission" date="2013-07" db="EMBL/GenBank/DDBJ databases">
        <authorList>
            <consortium name="DOE Joint Genome Institute"/>
            <person name="Reeve W."/>
            <person name="Huntemann M."/>
            <person name="Han J."/>
            <person name="Chen A."/>
            <person name="Kyrpides N."/>
            <person name="Mavromatis K."/>
            <person name="Markowitz V."/>
            <person name="Palaniappan K."/>
            <person name="Ivanova N."/>
            <person name="Schaumberg A."/>
            <person name="Pati A."/>
            <person name="Liolios K."/>
            <person name="Nordberg H.P."/>
            <person name="Cantor M.N."/>
            <person name="Hua S.X."/>
            <person name="Woyke T."/>
        </authorList>
    </citation>
    <scope>NUCLEOTIDE SEQUENCE [LARGE SCALE GENOMIC DNA]</scope>
    <source>
        <strain evidence="3 4">DSM 43889</strain>
    </source>
</reference>
<feature type="region of interest" description="Disordered" evidence="1">
    <location>
        <begin position="223"/>
        <end position="245"/>
    </location>
</feature>
<keyword evidence="2" id="KW-0732">Signal</keyword>
<feature type="region of interest" description="Disordered" evidence="1">
    <location>
        <begin position="32"/>
        <end position="77"/>
    </location>
</feature>
<proteinExistence type="predicted"/>
<reference evidence="3 4" key="2">
    <citation type="submission" date="2022-06" db="EMBL/GenBank/DDBJ databases">
        <title>Genomic Encyclopedia of Type Strains, Phase I: the one thousand microbial genomes (KMG-I) project.</title>
        <authorList>
            <person name="Kyrpides N."/>
        </authorList>
    </citation>
    <scope>NUCLEOTIDE SEQUENCE [LARGE SCALE GENOMIC DNA]</scope>
    <source>
        <strain evidence="3 4">DSM 43889</strain>
    </source>
</reference>
<keyword evidence="4" id="KW-1185">Reference proteome</keyword>
<dbReference type="EMBL" id="AUBJ02000001">
    <property type="protein sequence ID" value="MCP2333788.1"/>
    <property type="molecule type" value="Genomic_DNA"/>
</dbReference>